<evidence type="ECO:0000256" key="1">
    <source>
        <dbReference type="ARBA" id="ARBA00001946"/>
    </source>
</evidence>
<proteinExistence type="predicted"/>
<dbReference type="InterPro" id="IPR000086">
    <property type="entry name" value="NUDIX_hydrolase_dom"/>
</dbReference>
<dbReference type="SUPFAM" id="SSF55811">
    <property type="entry name" value="Nudix"/>
    <property type="match status" value="1"/>
</dbReference>
<dbReference type="GeneID" id="76631471"/>
<evidence type="ECO:0000256" key="2">
    <source>
        <dbReference type="ARBA" id="ARBA00022801"/>
    </source>
</evidence>
<dbReference type="InterPro" id="IPR020084">
    <property type="entry name" value="NUDIX_hydrolase_CS"/>
</dbReference>
<protein>
    <submittedName>
        <fullName evidence="4">NUDIX hydrolase</fullName>
        <ecNumber evidence="4">3.6.-.-</ecNumber>
    </submittedName>
</protein>
<keyword evidence="2 4" id="KW-0378">Hydrolase</keyword>
<comment type="caution">
    <text evidence="4">The sequence shown here is derived from an EMBL/GenBank/DDBJ whole genome shotgun (WGS) entry which is preliminary data.</text>
</comment>
<keyword evidence="5" id="KW-1185">Reference proteome</keyword>
<evidence type="ECO:0000259" key="3">
    <source>
        <dbReference type="PROSITE" id="PS51462"/>
    </source>
</evidence>
<dbReference type="PANTHER" id="PTHR43046:SF14">
    <property type="entry name" value="MUTT_NUDIX FAMILY PROTEIN"/>
    <property type="match status" value="1"/>
</dbReference>
<dbReference type="Proteomes" id="UP001596445">
    <property type="component" value="Unassembled WGS sequence"/>
</dbReference>
<comment type="cofactor">
    <cofactor evidence="1">
        <name>Mg(2+)</name>
        <dbReference type="ChEBI" id="CHEBI:18420"/>
    </cofactor>
</comment>
<evidence type="ECO:0000313" key="4">
    <source>
        <dbReference type="EMBL" id="MFC7059321.1"/>
    </source>
</evidence>
<dbReference type="InterPro" id="IPR015797">
    <property type="entry name" value="NUDIX_hydrolase-like_dom_sf"/>
</dbReference>
<dbReference type="AlphaFoldDB" id="A0ABD5W589"/>
<sequence>MNVTQQSKQNVDSVLERLKADYGSVDIVEKTWERTEADYERIRDQFERGALGGAGVWLTNDTGEVLLVRNEGDKGWSDPGGKREPGESYEVAARRELEEETNVTCQLTGLCEVHIIENVHAERDAPSIFEPIVIFHGCHETGDPRPREGEIAEVGWFAEPPEAVLYEEVTTRPYPATV</sequence>
<organism evidence="4 5">
    <name type="scientific">Halovenus salina</name>
    <dbReference type="NCBI Taxonomy" id="1510225"/>
    <lineage>
        <taxon>Archaea</taxon>
        <taxon>Methanobacteriati</taxon>
        <taxon>Methanobacteriota</taxon>
        <taxon>Stenosarchaea group</taxon>
        <taxon>Halobacteria</taxon>
        <taxon>Halobacteriales</taxon>
        <taxon>Haloarculaceae</taxon>
        <taxon>Halovenus</taxon>
    </lineage>
</organism>
<dbReference type="EMBL" id="JBHSZI010000001">
    <property type="protein sequence ID" value="MFC7059321.1"/>
    <property type="molecule type" value="Genomic_DNA"/>
</dbReference>
<dbReference type="PRINTS" id="PR00502">
    <property type="entry name" value="NUDIXFAMILY"/>
</dbReference>
<dbReference type="PANTHER" id="PTHR43046">
    <property type="entry name" value="GDP-MANNOSE MANNOSYL HYDROLASE"/>
    <property type="match status" value="1"/>
</dbReference>
<dbReference type="GO" id="GO:0016787">
    <property type="term" value="F:hydrolase activity"/>
    <property type="evidence" value="ECO:0007669"/>
    <property type="project" value="UniProtKB-KW"/>
</dbReference>
<evidence type="ECO:0000313" key="5">
    <source>
        <dbReference type="Proteomes" id="UP001596445"/>
    </source>
</evidence>
<dbReference type="InterPro" id="IPR020476">
    <property type="entry name" value="Nudix_hydrolase"/>
</dbReference>
<dbReference type="PROSITE" id="PS00893">
    <property type="entry name" value="NUDIX_BOX"/>
    <property type="match status" value="1"/>
</dbReference>
<dbReference type="Gene3D" id="3.90.79.10">
    <property type="entry name" value="Nucleoside Triphosphate Pyrophosphohydrolase"/>
    <property type="match status" value="1"/>
</dbReference>
<dbReference type="EC" id="3.6.-.-" evidence="4"/>
<feature type="domain" description="Nudix hydrolase" evidence="3">
    <location>
        <begin position="49"/>
        <end position="178"/>
    </location>
</feature>
<accession>A0ABD5W589</accession>
<gene>
    <name evidence="4" type="ORF">ACFQQG_15540</name>
</gene>
<dbReference type="PROSITE" id="PS51462">
    <property type="entry name" value="NUDIX"/>
    <property type="match status" value="1"/>
</dbReference>
<dbReference type="RefSeq" id="WP_267162092.1">
    <property type="nucleotide sequence ID" value="NZ_CP112972.1"/>
</dbReference>
<dbReference type="CDD" id="cd02883">
    <property type="entry name" value="NUDIX_Hydrolase"/>
    <property type="match status" value="1"/>
</dbReference>
<reference evidence="4 5" key="1">
    <citation type="journal article" date="2019" name="Int. J. Syst. Evol. Microbiol.">
        <title>The Global Catalogue of Microorganisms (GCM) 10K type strain sequencing project: providing services to taxonomists for standard genome sequencing and annotation.</title>
        <authorList>
            <consortium name="The Broad Institute Genomics Platform"/>
            <consortium name="The Broad Institute Genome Sequencing Center for Infectious Disease"/>
            <person name="Wu L."/>
            <person name="Ma J."/>
        </authorList>
    </citation>
    <scope>NUCLEOTIDE SEQUENCE [LARGE SCALE GENOMIC DNA]</scope>
    <source>
        <strain evidence="4 5">JCM 30072</strain>
    </source>
</reference>
<name>A0ABD5W589_9EURY</name>
<dbReference type="Pfam" id="PF00293">
    <property type="entry name" value="NUDIX"/>
    <property type="match status" value="1"/>
</dbReference>